<name>A0A1N7NQ08_9PROT</name>
<feature type="chain" id="PRO_5012456045" description="Lipoprotein" evidence="1">
    <location>
        <begin position="22"/>
        <end position="120"/>
    </location>
</feature>
<organism evidence="2 3">
    <name type="scientific">Insolitispirillum peregrinum</name>
    <dbReference type="NCBI Taxonomy" id="80876"/>
    <lineage>
        <taxon>Bacteria</taxon>
        <taxon>Pseudomonadati</taxon>
        <taxon>Pseudomonadota</taxon>
        <taxon>Alphaproteobacteria</taxon>
        <taxon>Rhodospirillales</taxon>
        <taxon>Novispirillaceae</taxon>
        <taxon>Insolitispirillum</taxon>
    </lineage>
</organism>
<evidence type="ECO:0008006" key="4">
    <source>
        <dbReference type="Google" id="ProtNLM"/>
    </source>
</evidence>
<protein>
    <recommendedName>
        <fullName evidence="4">Lipoprotein</fullName>
    </recommendedName>
</protein>
<dbReference type="Proteomes" id="UP000185678">
    <property type="component" value="Unassembled WGS sequence"/>
</dbReference>
<dbReference type="STRING" id="80876.SAMN05421779_105292"/>
<evidence type="ECO:0000256" key="1">
    <source>
        <dbReference type="SAM" id="SignalP"/>
    </source>
</evidence>
<feature type="signal peptide" evidence="1">
    <location>
        <begin position="1"/>
        <end position="21"/>
    </location>
</feature>
<dbReference type="EMBL" id="FTOA01000005">
    <property type="protein sequence ID" value="SIT00475.1"/>
    <property type="molecule type" value="Genomic_DNA"/>
</dbReference>
<accession>A0A1N7NQ08</accession>
<dbReference type="AlphaFoldDB" id="A0A1N7NQ08"/>
<gene>
    <name evidence="2" type="ORF">SAMN05421779_105292</name>
</gene>
<keyword evidence="3" id="KW-1185">Reference proteome</keyword>
<sequence>MNPRILCLVIVLMALSPVAFARCLYNPETGDTQECRSMNAIGECLNFGPSCGEAGDVTYNPQTNTMEICNTFSSTGACISFGSSSSRPGICAFNSASNTYQICNSITSRGECINFGKPCR</sequence>
<proteinExistence type="predicted"/>
<reference evidence="2 3" key="1">
    <citation type="submission" date="2017-01" db="EMBL/GenBank/DDBJ databases">
        <authorList>
            <person name="Mah S.A."/>
            <person name="Swanson W.J."/>
            <person name="Moy G.W."/>
            <person name="Vacquier V.D."/>
        </authorList>
    </citation>
    <scope>NUCLEOTIDE SEQUENCE [LARGE SCALE GENOMIC DNA]</scope>
    <source>
        <strain evidence="2 3">DSM 11589</strain>
    </source>
</reference>
<evidence type="ECO:0000313" key="3">
    <source>
        <dbReference type="Proteomes" id="UP000185678"/>
    </source>
</evidence>
<evidence type="ECO:0000313" key="2">
    <source>
        <dbReference type="EMBL" id="SIT00475.1"/>
    </source>
</evidence>
<keyword evidence="1" id="KW-0732">Signal</keyword>